<sequence>MQGYYPLGATLGAMITFHEAAAKVHAARGPLAGAAETETHWLFSPSEPDSSLGPTFVNRETGDIEQLDTDPKNWKPRLQAFRAQEPRQLPIPQEFFAHPRAMEQ</sequence>
<gene>
    <name evidence="1" type="ORF">CENDO_01065</name>
</gene>
<name>A0A4P7QFT7_9CORY</name>
<dbReference type="KEGG" id="cee:CENDO_01065"/>
<dbReference type="Proteomes" id="UP000296352">
    <property type="component" value="Chromosome"/>
</dbReference>
<keyword evidence="2" id="KW-1185">Reference proteome</keyword>
<evidence type="ECO:0000313" key="2">
    <source>
        <dbReference type="Proteomes" id="UP000296352"/>
    </source>
</evidence>
<dbReference type="AlphaFoldDB" id="A0A4P7QFT7"/>
<organism evidence="1 2">
    <name type="scientific">Corynebacterium endometrii</name>
    <dbReference type="NCBI Taxonomy" id="2488819"/>
    <lineage>
        <taxon>Bacteria</taxon>
        <taxon>Bacillati</taxon>
        <taxon>Actinomycetota</taxon>
        <taxon>Actinomycetes</taxon>
        <taxon>Mycobacteriales</taxon>
        <taxon>Corynebacteriaceae</taxon>
        <taxon>Corynebacterium</taxon>
    </lineage>
</organism>
<accession>A0A4P7QFT7</accession>
<reference evidence="1 2" key="1">
    <citation type="submission" date="2019-04" db="EMBL/GenBank/DDBJ databases">
        <title>Corynebacterium endometrii sp. nov., isolated from the uterus of a cow with endometritis.</title>
        <authorList>
            <person name="Ballas P."/>
            <person name="Ruckert C."/>
            <person name="Wagener K."/>
            <person name="Drillich M."/>
            <person name="Kaempfer P."/>
            <person name="Busse H.-J."/>
            <person name="Ehling-Schulz M."/>
        </authorList>
    </citation>
    <scope>NUCLEOTIDE SEQUENCE [LARGE SCALE GENOMIC DNA]</scope>
    <source>
        <strain evidence="1 2">LMM-1653</strain>
    </source>
</reference>
<evidence type="ECO:0000313" key="1">
    <source>
        <dbReference type="EMBL" id="QCB27517.1"/>
    </source>
</evidence>
<protein>
    <submittedName>
        <fullName evidence="1">Uncharacterized protein</fullName>
    </submittedName>
</protein>
<dbReference type="EMBL" id="CP039247">
    <property type="protein sequence ID" value="QCB27517.1"/>
    <property type="molecule type" value="Genomic_DNA"/>
</dbReference>
<proteinExistence type="predicted"/>